<dbReference type="PANTHER" id="PTHR46797">
    <property type="entry name" value="HTH-TYPE TRANSCRIPTIONAL REGULATOR"/>
    <property type="match status" value="1"/>
</dbReference>
<name>A0A498DGY3_9BACI</name>
<organism evidence="3 4">
    <name type="scientific">Oceanobacillus piezotolerans</name>
    <dbReference type="NCBI Taxonomy" id="2448030"/>
    <lineage>
        <taxon>Bacteria</taxon>
        <taxon>Bacillati</taxon>
        <taxon>Bacillota</taxon>
        <taxon>Bacilli</taxon>
        <taxon>Bacillales</taxon>
        <taxon>Bacillaceae</taxon>
        <taxon>Oceanobacillus</taxon>
    </lineage>
</organism>
<feature type="domain" description="HTH cro/C1-type" evidence="2">
    <location>
        <begin position="13"/>
        <end position="66"/>
    </location>
</feature>
<dbReference type="CDD" id="cd00093">
    <property type="entry name" value="HTH_XRE"/>
    <property type="match status" value="1"/>
</dbReference>
<keyword evidence="4" id="KW-1185">Reference proteome</keyword>
<sequence length="426" mass="49557">MGVFPIETLGERIRTIRKEKKMTLEELAGDRLSKGMLSLIENNKAKPSMESLTFISERLGVHTAELLSENQTGLRNLLDQAERLFHQDSEYYQVEQVEQKYTDIGNLIQPHVDKLYDGYEAARLLEIYSKSLFYANKEGWEESLQRAQTIYEALNITARRASIGIFQATVHFADKKYEQALQVLLEEKQKTVSQEPYLDPLTRLDFDYHEAIFRMAVGDTERALEVIEEAIDYSKEHKIFYRIDDLFRISAGYGLLFHDEEKIHYYQTKLLHYAELADDPFYYAFSDLHTAELLIAKEDKYEEALNLMEKHIQSKKFDAAEPHFMVVKGKALYGLGRYKEAIDCLEKVGVPYYLHHPYDLSLIYIADSYKALCLMAVGEEDAALRCATLARENFSPLIDTFYKDFANLTYRKIVEEIKEKSSKRKN</sequence>
<dbReference type="AlphaFoldDB" id="A0A498DGY3"/>
<dbReference type="Pfam" id="PF12844">
    <property type="entry name" value="HTH_19"/>
    <property type="match status" value="1"/>
</dbReference>
<dbReference type="Proteomes" id="UP000270219">
    <property type="component" value="Unassembled WGS sequence"/>
</dbReference>
<evidence type="ECO:0000313" key="3">
    <source>
        <dbReference type="EMBL" id="RLL47749.1"/>
    </source>
</evidence>
<dbReference type="GO" id="GO:0003700">
    <property type="term" value="F:DNA-binding transcription factor activity"/>
    <property type="evidence" value="ECO:0007669"/>
    <property type="project" value="TreeGrafter"/>
</dbReference>
<evidence type="ECO:0000313" key="4">
    <source>
        <dbReference type="Proteomes" id="UP000270219"/>
    </source>
</evidence>
<dbReference type="SUPFAM" id="SSF47413">
    <property type="entry name" value="lambda repressor-like DNA-binding domains"/>
    <property type="match status" value="1"/>
</dbReference>
<dbReference type="InterPro" id="IPR001387">
    <property type="entry name" value="Cro/C1-type_HTH"/>
</dbReference>
<accession>A0A498DGY3</accession>
<evidence type="ECO:0000256" key="1">
    <source>
        <dbReference type="ARBA" id="ARBA00023125"/>
    </source>
</evidence>
<gene>
    <name evidence="3" type="ORF">D8M04_00245</name>
</gene>
<dbReference type="InterPro" id="IPR010982">
    <property type="entry name" value="Lambda_DNA-bd_dom_sf"/>
</dbReference>
<dbReference type="SUPFAM" id="SSF48452">
    <property type="entry name" value="TPR-like"/>
    <property type="match status" value="1"/>
</dbReference>
<dbReference type="InterPro" id="IPR050807">
    <property type="entry name" value="TransReg_Diox_bact_type"/>
</dbReference>
<protein>
    <submittedName>
        <fullName evidence="3">XRE family transcriptional regulator</fullName>
    </submittedName>
</protein>
<reference evidence="3 4" key="1">
    <citation type="submission" date="2018-10" db="EMBL/GenBank/DDBJ databases">
        <title>Oceanobacillus sp. YLB-02 draft genome.</title>
        <authorList>
            <person name="Yu L."/>
        </authorList>
    </citation>
    <scope>NUCLEOTIDE SEQUENCE [LARGE SCALE GENOMIC DNA]</scope>
    <source>
        <strain evidence="3 4">YLB-02</strain>
    </source>
</reference>
<dbReference type="GO" id="GO:0005829">
    <property type="term" value="C:cytosol"/>
    <property type="evidence" value="ECO:0007669"/>
    <property type="project" value="TreeGrafter"/>
</dbReference>
<dbReference type="SMART" id="SM00530">
    <property type="entry name" value="HTH_XRE"/>
    <property type="match status" value="1"/>
</dbReference>
<dbReference type="EMBL" id="RCHR01000001">
    <property type="protein sequence ID" value="RLL47749.1"/>
    <property type="molecule type" value="Genomic_DNA"/>
</dbReference>
<dbReference type="GO" id="GO:0003677">
    <property type="term" value="F:DNA binding"/>
    <property type="evidence" value="ECO:0007669"/>
    <property type="project" value="UniProtKB-KW"/>
</dbReference>
<comment type="caution">
    <text evidence="3">The sequence shown here is derived from an EMBL/GenBank/DDBJ whole genome shotgun (WGS) entry which is preliminary data.</text>
</comment>
<dbReference type="RefSeq" id="WP_222928569.1">
    <property type="nucleotide sequence ID" value="NZ_RCHR01000001.1"/>
</dbReference>
<keyword evidence="1" id="KW-0238">DNA-binding</keyword>
<dbReference type="PROSITE" id="PS50943">
    <property type="entry name" value="HTH_CROC1"/>
    <property type="match status" value="1"/>
</dbReference>
<dbReference type="PANTHER" id="PTHR46797:SF1">
    <property type="entry name" value="METHYLPHOSPHONATE SYNTHASE"/>
    <property type="match status" value="1"/>
</dbReference>
<proteinExistence type="predicted"/>
<evidence type="ECO:0000259" key="2">
    <source>
        <dbReference type="PROSITE" id="PS50943"/>
    </source>
</evidence>
<dbReference type="InterPro" id="IPR011990">
    <property type="entry name" value="TPR-like_helical_dom_sf"/>
</dbReference>
<dbReference type="Gene3D" id="1.25.40.10">
    <property type="entry name" value="Tetratricopeptide repeat domain"/>
    <property type="match status" value="2"/>
</dbReference>